<evidence type="ECO:0000256" key="8">
    <source>
        <dbReference type="ARBA" id="ARBA00023065"/>
    </source>
</evidence>
<dbReference type="GO" id="GO:0020037">
    <property type="term" value="F:heme binding"/>
    <property type="evidence" value="ECO:0007669"/>
    <property type="project" value="TreeGrafter"/>
</dbReference>
<evidence type="ECO:0000256" key="5">
    <source>
        <dbReference type="ARBA" id="ARBA00022496"/>
    </source>
</evidence>
<evidence type="ECO:0000256" key="2">
    <source>
        <dbReference type="ARBA" id="ARBA00013107"/>
    </source>
</evidence>
<dbReference type="GO" id="GO:0004322">
    <property type="term" value="F:ferroxidase activity"/>
    <property type="evidence" value="ECO:0007669"/>
    <property type="project" value="UniProtKB-EC"/>
</dbReference>
<evidence type="ECO:0000256" key="7">
    <source>
        <dbReference type="ARBA" id="ARBA00023004"/>
    </source>
</evidence>
<dbReference type="Proteomes" id="UP000515406">
    <property type="component" value="Chromosome"/>
</dbReference>
<dbReference type="EMBL" id="LR828257">
    <property type="protein sequence ID" value="CAD0334663.1"/>
    <property type="molecule type" value="Genomic_DNA"/>
</dbReference>
<evidence type="ECO:0000256" key="9">
    <source>
        <dbReference type="ARBA" id="ARBA00036243"/>
    </source>
</evidence>
<evidence type="ECO:0000313" key="14">
    <source>
        <dbReference type="Proteomes" id="UP000515406"/>
    </source>
</evidence>
<evidence type="ECO:0000259" key="12">
    <source>
        <dbReference type="PROSITE" id="PS50905"/>
    </source>
</evidence>
<sequence length="196" mass="22396">MTVAGLVATQLKVIPIRSLPGGLGHHARIASLEHTMKGHPEVVDYLKQLLRGELAARDQYFLHSRRYEDQGLMALYERINHEMQEETEHADALLRRILFLEGDPDMRPSEFAPGKTVVEMLERDLVVEYEVRAALAAGMKLCEEHGDYVSRDMLLKQLQDTEEDHAWWLEQQLGLIKRIGLELYQTSKIDKGHVAG</sequence>
<name>A0A6V7DHR3_9XANT</name>
<dbReference type="PANTHER" id="PTHR30295:SF9">
    <property type="entry name" value="BACTERIOFERRITIN"/>
    <property type="match status" value="1"/>
</dbReference>
<dbReference type="NCBIfam" id="TIGR00754">
    <property type="entry name" value="bfr"/>
    <property type="match status" value="1"/>
</dbReference>
<reference evidence="13 14" key="1">
    <citation type="submission" date="2020-07" db="EMBL/GenBank/DDBJ databases">
        <authorList>
            <person name="Pothier F. J."/>
        </authorList>
    </citation>
    <scope>NUCLEOTIDE SEQUENCE [LARGE SCALE GENOMIC DNA]</scope>
    <source>
        <strain evidence="13 14">CFBP 498</strain>
    </source>
</reference>
<keyword evidence="8" id="KW-0406">Ion transport</keyword>
<comment type="catalytic activity">
    <reaction evidence="9">
        <text>Fe(2+)(in) = Fe(2+)(out)</text>
        <dbReference type="Rhea" id="RHEA:28486"/>
        <dbReference type="ChEBI" id="CHEBI:29033"/>
    </reaction>
</comment>
<organism evidence="13 14">
    <name type="scientific">Xanthomonas hortorum pv. vitians</name>
    <dbReference type="NCBI Taxonomy" id="83224"/>
    <lineage>
        <taxon>Bacteria</taxon>
        <taxon>Pseudomonadati</taxon>
        <taxon>Pseudomonadota</taxon>
        <taxon>Gammaproteobacteria</taxon>
        <taxon>Lysobacterales</taxon>
        <taxon>Lysobacteraceae</taxon>
        <taxon>Xanthomonas</taxon>
    </lineage>
</organism>
<feature type="domain" description="Ferritin-like diiron" evidence="12">
    <location>
        <begin position="36"/>
        <end position="180"/>
    </location>
</feature>
<keyword evidence="5" id="KW-0410">Iron transport</keyword>
<evidence type="ECO:0000256" key="1">
    <source>
        <dbReference type="ARBA" id="ARBA00008093"/>
    </source>
</evidence>
<dbReference type="PRINTS" id="PR00601">
    <property type="entry name" value="BACFERRITIN"/>
</dbReference>
<dbReference type="GO" id="GO:0008199">
    <property type="term" value="F:ferric iron binding"/>
    <property type="evidence" value="ECO:0007669"/>
    <property type="project" value="InterPro"/>
</dbReference>
<dbReference type="GO" id="GO:0005829">
    <property type="term" value="C:cytosol"/>
    <property type="evidence" value="ECO:0007669"/>
    <property type="project" value="TreeGrafter"/>
</dbReference>
<evidence type="ECO:0000256" key="4">
    <source>
        <dbReference type="ARBA" id="ARBA00022448"/>
    </source>
</evidence>
<dbReference type="SUPFAM" id="SSF47240">
    <property type="entry name" value="Ferritin-like"/>
    <property type="match status" value="1"/>
</dbReference>
<evidence type="ECO:0000256" key="3">
    <source>
        <dbReference type="ARBA" id="ARBA00022434"/>
    </source>
</evidence>
<dbReference type="GO" id="GO:0006826">
    <property type="term" value="P:iron ion transport"/>
    <property type="evidence" value="ECO:0007669"/>
    <property type="project" value="UniProtKB-KW"/>
</dbReference>
<keyword evidence="7" id="KW-0408">Iron</keyword>
<dbReference type="EMBL" id="LR828257">
    <property type="protein sequence ID" value="CAD0334671.1"/>
    <property type="molecule type" value="Genomic_DNA"/>
</dbReference>
<gene>
    <name evidence="13" type="ORF">CFBP498_23860</name>
</gene>
<accession>A0A6V7DHR3</accession>
<evidence type="ECO:0000256" key="6">
    <source>
        <dbReference type="ARBA" id="ARBA00023002"/>
    </source>
</evidence>
<dbReference type="Pfam" id="PF00210">
    <property type="entry name" value="Ferritin"/>
    <property type="match status" value="1"/>
</dbReference>
<dbReference type="EC" id="1.16.3.1" evidence="2"/>
<evidence type="ECO:0000313" key="13">
    <source>
        <dbReference type="EMBL" id="CAD0334671.1"/>
    </source>
</evidence>
<evidence type="ECO:0000256" key="10">
    <source>
        <dbReference type="ARBA" id="ARBA00047178"/>
    </source>
</evidence>
<dbReference type="Gene3D" id="1.20.1260.10">
    <property type="match status" value="1"/>
</dbReference>
<protein>
    <recommendedName>
        <fullName evidence="10">Bacterial ferritin</fullName>
        <ecNumber evidence="2">1.16.3.1</ecNumber>
    </recommendedName>
    <alternativeName>
        <fullName evidence="11">Bacterial non-heme ferritin</fullName>
    </alternativeName>
</protein>
<dbReference type="GO" id="GO:0006879">
    <property type="term" value="P:intracellular iron ion homeostasis"/>
    <property type="evidence" value="ECO:0007669"/>
    <property type="project" value="UniProtKB-KW"/>
</dbReference>
<dbReference type="InterPro" id="IPR008331">
    <property type="entry name" value="Ferritin_DPS_dom"/>
</dbReference>
<keyword evidence="3" id="KW-0409">Iron storage</keyword>
<dbReference type="CDD" id="cd00907">
    <property type="entry name" value="Bacterioferritin"/>
    <property type="match status" value="1"/>
</dbReference>
<dbReference type="InterPro" id="IPR009040">
    <property type="entry name" value="Ferritin-like_diiron"/>
</dbReference>
<keyword evidence="6" id="KW-0560">Oxidoreductase</keyword>
<evidence type="ECO:0000256" key="11">
    <source>
        <dbReference type="ARBA" id="ARBA00047212"/>
    </source>
</evidence>
<dbReference type="InterPro" id="IPR009078">
    <property type="entry name" value="Ferritin-like_SF"/>
</dbReference>
<dbReference type="InterPro" id="IPR002024">
    <property type="entry name" value="Bacterioferritin"/>
</dbReference>
<keyword evidence="4" id="KW-0813">Transport</keyword>
<proteinExistence type="inferred from homology"/>
<comment type="similarity">
    <text evidence="1">Belongs to the bacterioferritin family.</text>
</comment>
<keyword evidence="14" id="KW-1185">Reference proteome</keyword>
<dbReference type="InterPro" id="IPR012347">
    <property type="entry name" value="Ferritin-like"/>
</dbReference>
<dbReference type="PANTHER" id="PTHR30295">
    <property type="entry name" value="BACTERIOFERRITIN"/>
    <property type="match status" value="1"/>
</dbReference>
<dbReference type="PROSITE" id="PS50905">
    <property type="entry name" value="FERRITIN_LIKE"/>
    <property type="match status" value="1"/>
</dbReference>
<dbReference type="AlphaFoldDB" id="A0A6V7DHR3"/>